<sequence>MFISRYTPLAHWFTKAFVSHLKVYDSMIS</sequence>
<reference evidence="1" key="2">
    <citation type="journal article" date="2015" name="Fish Shellfish Immunol.">
        <title>Early steps in the European eel (Anguilla anguilla)-Vibrio vulnificus interaction in the gills: Role of the RtxA13 toxin.</title>
        <authorList>
            <person name="Callol A."/>
            <person name="Pajuelo D."/>
            <person name="Ebbesson L."/>
            <person name="Teles M."/>
            <person name="MacKenzie S."/>
            <person name="Amaro C."/>
        </authorList>
    </citation>
    <scope>NUCLEOTIDE SEQUENCE</scope>
</reference>
<name>A0A0E9WDM2_ANGAN</name>
<evidence type="ECO:0000313" key="1">
    <source>
        <dbReference type="EMBL" id="JAH88437.1"/>
    </source>
</evidence>
<accession>A0A0E9WDM2</accession>
<dbReference type="AlphaFoldDB" id="A0A0E9WDM2"/>
<proteinExistence type="predicted"/>
<protein>
    <submittedName>
        <fullName evidence="1">Uncharacterized protein</fullName>
    </submittedName>
</protein>
<reference evidence="1" key="1">
    <citation type="submission" date="2014-11" db="EMBL/GenBank/DDBJ databases">
        <authorList>
            <person name="Amaro Gonzalez C."/>
        </authorList>
    </citation>
    <scope>NUCLEOTIDE SEQUENCE</scope>
</reference>
<organism evidence="1">
    <name type="scientific">Anguilla anguilla</name>
    <name type="common">European freshwater eel</name>
    <name type="synonym">Muraena anguilla</name>
    <dbReference type="NCBI Taxonomy" id="7936"/>
    <lineage>
        <taxon>Eukaryota</taxon>
        <taxon>Metazoa</taxon>
        <taxon>Chordata</taxon>
        <taxon>Craniata</taxon>
        <taxon>Vertebrata</taxon>
        <taxon>Euteleostomi</taxon>
        <taxon>Actinopterygii</taxon>
        <taxon>Neopterygii</taxon>
        <taxon>Teleostei</taxon>
        <taxon>Anguilliformes</taxon>
        <taxon>Anguillidae</taxon>
        <taxon>Anguilla</taxon>
    </lineage>
</organism>
<dbReference type="EMBL" id="GBXM01020140">
    <property type="protein sequence ID" value="JAH88437.1"/>
    <property type="molecule type" value="Transcribed_RNA"/>
</dbReference>